<organism evidence="1 2">
    <name type="scientific">Citrobacter freundii</name>
    <dbReference type="NCBI Taxonomy" id="546"/>
    <lineage>
        <taxon>Bacteria</taxon>
        <taxon>Pseudomonadati</taxon>
        <taxon>Pseudomonadota</taxon>
        <taxon>Gammaproteobacteria</taxon>
        <taxon>Enterobacterales</taxon>
        <taxon>Enterobacteriaceae</taxon>
        <taxon>Citrobacter</taxon>
        <taxon>Citrobacter freundii complex</taxon>
    </lineage>
</organism>
<protein>
    <recommendedName>
        <fullName evidence="3">DUF4186 domain-containing protein</fullName>
    </recommendedName>
</protein>
<comment type="caution">
    <text evidence="1">The sequence shown here is derived from an EMBL/GenBank/DDBJ whole genome shotgun (WGS) entry which is preliminary data.</text>
</comment>
<dbReference type="Proteomes" id="UP000019194">
    <property type="component" value="Unassembled WGS sequence"/>
</dbReference>
<evidence type="ECO:0000313" key="2">
    <source>
        <dbReference type="Proteomes" id="UP000019194"/>
    </source>
</evidence>
<dbReference type="AlphaFoldDB" id="A0A7G2IYQ6"/>
<dbReference type="InterPro" id="IPR020378">
    <property type="entry name" value="DUF4186"/>
</dbReference>
<name>A0A7G2IYQ6_CITFR</name>
<dbReference type="Pfam" id="PF13811">
    <property type="entry name" value="DUF4186"/>
    <property type="match status" value="1"/>
</dbReference>
<accession>A0A7G2IYQ6</accession>
<evidence type="ECO:0000313" key="1">
    <source>
        <dbReference type="EMBL" id="CDL41712.1"/>
    </source>
</evidence>
<dbReference type="EMBL" id="CBWP010000087">
    <property type="protein sequence ID" value="CDL41712.1"/>
    <property type="molecule type" value="Genomic_DNA"/>
</dbReference>
<evidence type="ECO:0008006" key="3">
    <source>
        <dbReference type="Google" id="ProtNLM"/>
    </source>
</evidence>
<reference evidence="1 2" key="1">
    <citation type="submission" date="2013-10" db="EMBL/GenBank/DDBJ databases">
        <title>Antibiotic resistance diversity of beta-lactamase producers in the General Hospital Vienna.</title>
        <authorList>
            <person name="Barisic I."/>
            <person name="Mitteregger D."/>
            <person name="Hirschl A.M."/>
            <person name="Noehammer C."/>
            <person name="Wiesinger-Mayr H."/>
        </authorList>
    </citation>
    <scope>NUCLEOTIDE SEQUENCE [LARGE SCALE GENOMIC DNA]</scope>
    <source>
        <strain evidence="1 2">ISC11</strain>
    </source>
</reference>
<proteinExistence type="predicted"/>
<sequence length="125" mass="13934">MNTLDPLFARLAKSTFRSRFRLGQKERQYCLDKGAPVIEQHAADFIAKRLAPAFPANDGKQTPMRGHPVFIAQHATATCCRGCLAKWHDIPQGVALNDEQKTLRCHGYLSLVSTSDEQAIDNIIL</sequence>